<evidence type="ECO:0000256" key="4">
    <source>
        <dbReference type="ARBA" id="ARBA00022475"/>
    </source>
</evidence>
<keyword evidence="5 8" id="KW-0812">Transmembrane</keyword>
<name>A0ABU0JC89_9HYPH</name>
<dbReference type="SUPFAM" id="SSF161098">
    <property type="entry name" value="MetI-like"/>
    <property type="match status" value="1"/>
</dbReference>
<evidence type="ECO:0000256" key="8">
    <source>
        <dbReference type="RuleBase" id="RU363032"/>
    </source>
</evidence>
<feature type="transmembrane region" description="Helical" evidence="8">
    <location>
        <begin position="277"/>
        <end position="297"/>
    </location>
</feature>
<evidence type="ECO:0000256" key="7">
    <source>
        <dbReference type="ARBA" id="ARBA00023136"/>
    </source>
</evidence>
<feature type="transmembrane region" description="Helical" evidence="8">
    <location>
        <begin position="171"/>
        <end position="194"/>
    </location>
</feature>
<proteinExistence type="inferred from homology"/>
<dbReference type="Gene3D" id="1.10.3720.10">
    <property type="entry name" value="MetI-like"/>
    <property type="match status" value="1"/>
</dbReference>
<dbReference type="Pfam" id="PF00528">
    <property type="entry name" value="BPD_transp_1"/>
    <property type="match status" value="1"/>
</dbReference>
<dbReference type="InterPro" id="IPR050809">
    <property type="entry name" value="UgpAE/MalFG_permease"/>
</dbReference>
<keyword evidence="6 8" id="KW-1133">Transmembrane helix</keyword>
<comment type="similarity">
    <text evidence="2 8">Belongs to the binding-protein-dependent transport system permease family.</text>
</comment>
<dbReference type="CDD" id="cd06261">
    <property type="entry name" value="TM_PBP2"/>
    <property type="match status" value="1"/>
</dbReference>
<sequence length="310" mass="33445">MTDLLLRTMTVGRSGGMRRLGLRLPAALPYWLLLPSLFFLFLFTYVPVLQALMQAVTIEGFGGKVTGHGLDNFRRLFGDEAFVKALTNNIVYGVGTVVPSLVLAVALAVALEDSTRINRLLRTVFVFPLMLPLVAAATLFAFVLMPGVGLIDYHLAKLGVAQTNWLGNPDIALYSVIGLTIWKNAGYYMLFVLAGLQGIPQDLYDAARLDGAGALTRFSKITLPLLKPTLAFVLVIAIINVVTQVDHVIVLTSGGPSNSTNVLLNYIFQAAHEQNDVGLGAAATLVTVALLLALSVLSMKTLERGMHYES</sequence>
<dbReference type="PROSITE" id="PS50928">
    <property type="entry name" value="ABC_TM1"/>
    <property type="match status" value="1"/>
</dbReference>
<feature type="transmembrane region" description="Helical" evidence="8">
    <location>
        <begin position="123"/>
        <end position="151"/>
    </location>
</feature>
<dbReference type="InterPro" id="IPR035906">
    <property type="entry name" value="MetI-like_sf"/>
</dbReference>
<evidence type="ECO:0000256" key="2">
    <source>
        <dbReference type="ARBA" id="ARBA00009306"/>
    </source>
</evidence>
<feature type="transmembrane region" description="Helical" evidence="8">
    <location>
        <begin position="225"/>
        <end position="243"/>
    </location>
</feature>
<feature type="transmembrane region" description="Helical" evidence="8">
    <location>
        <begin position="20"/>
        <end position="43"/>
    </location>
</feature>
<gene>
    <name evidence="10" type="ORF">QO011_004937</name>
</gene>
<accession>A0ABU0JC89</accession>
<keyword evidence="4" id="KW-1003">Cell membrane</keyword>
<evidence type="ECO:0000313" key="11">
    <source>
        <dbReference type="Proteomes" id="UP001242480"/>
    </source>
</evidence>
<dbReference type="PANTHER" id="PTHR43227">
    <property type="entry name" value="BLL4140 PROTEIN"/>
    <property type="match status" value="1"/>
</dbReference>
<protein>
    <submittedName>
        <fullName evidence="10">Sn-glycerol 3-phosphate transport system permease protein</fullName>
    </submittedName>
</protein>
<evidence type="ECO:0000256" key="5">
    <source>
        <dbReference type="ARBA" id="ARBA00022692"/>
    </source>
</evidence>
<evidence type="ECO:0000313" key="10">
    <source>
        <dbReference type="EMBL" id="MDQ0471910.1"/>
    </source>
</evidence>
<keyword evidence="3 8" id="KW-0813">Transport</keyword>
<dbReference type="Proteomes" id="UP001242480">
    <property type="component" value="Unassembled WGS sequence"/>
</dbReference>
<dbReference type="RefSeq" id="WP_307277828.1">
    <property type="nucleotide sequence ID" value="NZ_JAUSVX010000010.1"/>
</dbReference>
<evidence type="ECO:0000256" key="1">
    <source>
        <dbReference type="ARBA" id="ARBA00004651"/>
    </source>
</evidence>
<dbReference type="InterPro" id="IPR000515">
    <property type="entry name" value="MetI-like"/>
</dbReference>
<dbReference type="EMBL" id="JAUSVX010000010">
    <property type="protein sequence ID" value="MDQ0471910.1"/>
    <property type="molecule type" value="Genomic_DNA"/>
</dbReference>
<organism evidence="10 11">
    <name type="scientific">Labrys wisconsinensis</name>
    <dbReference type="NCBI Taxonomy" id="425677"/>
    <lineage>
        <taxon>Bacteria</taxon>
        <taxon>Pseudomonadati</taxon>
        <taxon>Pseudomonadota</taxon>
        <taxon>Alphaproteobacteria</taxon>
        <taxon>Hyphomicrobiales</taxon>
        <taxon>Xanthobacteraceae</taxon>
        <taxon>Labrys</taxon>
    </lineage>
</organism>
<keyword evidence="7 8" id="KW-0472">Membrane</keyword>
<evidence type="ECO:0000256" key="6">
    <source>
        <dbReference type="ARBA" id="ARBA00022989"/>
    </source>
</evidence>
<comment type="subcellular location">
    <subcellularLocation>
        <location evidence="1 8">Cell membrane</location>
        <topology evidence="1 8">Multi-pass membrane protein</topology>
    </subcellularLocation>
</comment>
<evidence type="ECO:0000259" key="9">
    <source>
        <dbReference type="PROSITE" id="PS50928"/>
    </source>
</evidence>
<feature type="domain" description="ABC transmembrane type-1" evidence="9">
    <location>
        <begin position="86"/>
        <end position="298"/>
    </location>
</feature>
<reference evidence="10 11" key="1">
    <citation type="submission" date="2023-07" db="EMBL/GenBank/DDBJ databases">
        <title>Genomic Encyclopedia of Type Strains, Phase IV (KMG-IV): sequencing the most valuable type-strain genomes for metagenomic binning, comparative biology and taxonomic classification.</title>
        <authorList>
            <person name="Goeker M."/>
        </authorList>
    </citation>
    <scope>NUCLEOTIDE SEQUENCE [LARGE SCALE GENOMIC DNA]</scope>
    <source>
        <strain evidence="10 11">DSM 19619</strain>
    </source>
</reference>
<comment type="caution">
    <text evidence="10">The sequence shown here is derived from an EMBL/GenBank/DDBJ whole genome shotgun (WGS) entry which is preliminary data.</text>
</comment>
<dbReference type="PANTHER" id="PTHR43227:SF11">
    <property type="entry name" value="BLL4140 PROTEIN"/>
    <property type="match status" value="1"/>
</dbReference>
<evidence type="ECO:0000256" key="3">
    <source>
        <dbReference type="ARBA" id="ARBA00022448"/>
    </source>
</evidence>
<feature type="transmembrane region" description="Helical" evidence="8">
    <location>
        <begin position="90"/>
        <end position="111"/>
    </location>
</feature>
<keyword evidence="11" id="KW-1185">Reference proteome</keyword>